<dbReference type="InterPro" id="IPR010982">
    <property type="entry name" value="Lambda_DNA-bd_dom_sf"/>
</dbReference>
<evidence type="ECO:0000256" key="2">
    <source>
        <dbReference type="ARBA" id="ARBA00023125"/>
    </source>
</evidence>
<feature type="domain" description="HTH lacI-type" evidence="4">
    <location>
        <begin position="5"/>
        <end position="59"/>
    </location>
</feature>
<evidence type="ECO:0000256" key="3">
    <source>
        <dbReference type="ARBA" id="ARBA00023163"/>
    </source>
</evidence>
<evidence type="ECO:0000313" key="7">
    <source>
        <dbReference type="Proteomes" id="UP000320717"/>
    </source>
</evidence>
<dbReference type="CDD" id="cd06267">
    <property type="entry name" value="PBP1_LacI_sugar_binding-like"/>
    <property type="match status" value="1"/>
</dbReference>
<dbReference type="OrthoDB" id="3227375at2"/>
<dbReference type="PROSITE" id="PS50932">
    <property type="entry name" value="HTH_LACI_2"/>
    <property type="match status" value="1"/>
</dbReference>
<evidence type="ECO:0000313" key="5">
    <source>
        <dbReference type="EMBL" id="QDY68104.1"/>
    </source>
</evidence>
<dbReference type="InterPro" id="IPR028082">
    <property type="entry name" value="Peripla_BP_I"/>
</dbReference>
<dbReference type="Proteomes" id="UP001060018">
    <property type="component" value="Chromosome"/>
</dbReference>
<dbReference type="SMART" id="SM00354">
    <property type="entry name" value="HTH_LACI"/>
    <property type="match status" value="1"/>
</dbReference>
<reference evidence="6" key="2">
    <citation type="journal article" date="2022" name="Pest Manag. Sci.">
        <title>Glutamicibacter halophytocola-mediated host fitness of potato tuber moth on Solanaceae crops.</title>
        <authorList>
            <person name="Wang W."/>
            <person name="Xiao G."/>
            <person name="Du G."/>
            <person name="Chang L."/>
            <person name="Yang Y."/>
            <person name="Ye J."/>
            <person name="Chen B."/>
        </authorList>
    </citation>
    <scope>NUCLEOTIDE SEQUENCE</scope>
    <source>
        <strain evidence="6">S2</strain>
    </source>
</reference>
<dbReference type="Pfam" id="PF13377">
    <property type="entry name" value="Peripla_BP_3"/>
    <property type="match status" value="1"/>
</dbReference>
<dbReference type="Gene3D" id="3.40.50.2300">
    <property type="match status" value="2"/>
</dbReference>
<gene>
    <name evidence="5" type="ORF">FQA45_12715</name>
    <name evidence="6" type="ORF">NUH22_01125</name>
</gene>
<dbReference type="KEGG" id="gar:AOZ07_01070"/>
<dbReference type="SUPFAM" id="SSF47413">
    <property type="entry name" value="lambda repressor-like DNA-binding domains"/>
    <property type="match status" value="1"/>
</dbReference>
<dbReference type="AlphaFoldDB" id="A0A5B8IR55"/>
<dbReference type="Pfam" id="PF00356">
    <property type="entry name" value="LacI"/>
    <property type="match status" value="1"/>
</dbReference>
<evidence type="ECO:0000313" key="6">
    <source>
        <dbReference type="EMBL" id="UUX60687.1"/>
    </source>
</evidence>
<evidence type="ECO:0000256" key="1">
    <source>
        <dbReference type="ARBA" id="ARBA00023015"/>
    </source>
</evidence>
<keyword evidence="7" id="KW-1185">Reference proteome</keyword>
<dbReference type="InterPro" id="IPR000843">
    <property type="entry name" value="HTH_LacI"/>
</dbReference>
<sequence>MATRVTINDVARVAEVSVSTVSKVVNGRYGVAPATIARVHQVINELGYETSLVASSMRNSRTNIIGILVAEFEPFALELLNGISATLRGTKYDLMAYAGNLTPEGHIGWERRSLSRLGGTLIDGAIIVTPTVEIPHSPVPVVAIDPQAGTDMPIIVDVDNSGGAQKATEHLLGLGHQRIGHIRGREDLKSAHLREAGYRQALENAGIPHDEQLIEQGDYQHDAAVEAARRLLDLPQPPSAIFAANDISALAALGVAAERGLAVPEDLSIIGFDDIPAAAQSTPALSTVRQPLHEMGSHAVRLLLSLLDGEEATAPQQLPAVLVPRDTTAPPRAN</sequence>
<keyword evidence="2 5" id="KW-0238">DNA-binding</keyword>
<dbReference type="GO" id="GO:0000976">
    <property type="term" value="F:transcription cis-regulatory region binding"/>
    <property type="evidence" value="ECO:0007669"/>
    <property type="project" value="TreeGrafter"/>
</dbReference>
<name>A0A5B8IR55_9MICC</name>
<dbReference type="PANTHER" id="PTHR30146:SF153">
    <property type="entry name" value="LACTOSE OPERON REPRESSOR"/>
    <property type="match status" value="1"/>
</dbReference>
<dbReference type="PRINTS" id="PR00036">
    <property type="entry name" value="HTHLACI"/>
</dbReference>
<dbReference type="EMBL" id="CP042260">
    <property type="protein sequence ID" value="QDY68104.1"/>
    <property type="molecule type" value="Genomic_DNA"/>
</dbReference>
<keyword evidence="3" id="KW-0804">Transcription</keyword>
<dbReference type="PROSITE" id="PS00356">
    <property type="entry name" value="HTH_LACI_1"/>
    <property type="match status" value="1"/>
</dbReference>
<evidence type="ECO:0000259" key="4">
    <source>
        <dbReference type="PROSITE" id="PS50932"/>
    </source>
</evidence>
<protein>
    <submittedName>
        <fullName evidence="5">LacI family DNA-binding transcriptional regulator</fullName>
    </submittedName>
    <submittedName>
        <fullName evidence="6">LacI family transcriptional regulator</fullName>
    </submittedName>
</protein>
<accession>A0A5B8IR55</accession>
<dbReference type="Proteomes" id="UP000320717">
    <property type="component" value="Chromosome"/>
</dbReference>
<proteinExistence type="predicted"/>
<organism evidence="6 8">
    <name type="scientific">Glutamicibacter halophytocola</name>
    <dbReference type="NCBI Taxonomy" id="1933880"/>
    <lineage>
        <taxon>Bacteria</taxon>
        <taxon>Bacillati</taxon>
        <taxon>Actinomycetota</taxon>
        <taxon>Actinomycetes</taxon>
        <taxon>Micrococcales</taxon>
        <taxon>Micrococcaceae</taxon>
        <taxon>Glutamicibacter</taxon>
    </lineage>
</organism>
<dbReference type="Gene3D" id="1.10.260.40">
    <property type="entry name" value="lambda repressor-like DNA-binding domains"/>
    <property type="match status" value="1"/>
</dbReference>
<dbReference type="EMBL" id="CP102487">
    <property type="protein sequence ID" value="UUX60687.1"/>
    <property type="molecule type" value="Genomic_DNA"/>
</dbReference>
<dbReference type="SUPFAM" id="SSF53822">
    <property type="entry name" value="Periplasmic binding protein-like I"/>
    <property type="match status" value="1"/>
</dbReference>
<dbReference type="PANTHER" id="PTHR30146">
    <property type="entry name" value="LACI-RELATED TRANSCRIPTIONAL REPRESSOR"/>
    <property type="match status" value="1"/>
</dbReference>
<evidence type="ECO:0000313" key="8">
    <source>
        <dbReference type="Proteomes" id="UP001060018"/>
    </source>
</evidence>
<reference evidence="5 7" key="1">
    <citation type="submission" date="2019-07" db="EMBL/GenBank/DDBJ databases">
        <title>Complete Genome Sequence of drought tolerant Plant Growth-Promoting Rhizobacterium Glutamicibacter halophytocola DR408.</title>
        <authorList>
            <person name="Nishu S.D."/>
            <person name="Lee T.K."/>
        </authorList>
    </citation>
    <scope>NUCLEOTIDE SEQUENCE [LARGE SCALE GENOMIC DNA]</scope>
    <source>
        <strain evidence="5 7">DR408</strain>
    </source>
</reference>
<dbReference type="GO" id="GO:0003700">
    <property type="term" value="F:DNA-binding transcription factor activity"/>
    <property type="evidence" value="ECO:0007669"/>
    <property type="project" value="TreeGrafter"/>
</dbReference>
<keyword evidence="1" id="KW-0805">Transcription regulation</keyword>
<dbReference type="InterPro" id="IPR046335">
    <property type="entry name" value="LacI/GalR-like_sensor"/>
</dbReference>